<organism evidence="1 2">
    <name type="scientific">Pseudosulfitobacter koreensis</name>
    <dbReference type="NCBI Taxonomy" id="2968472"/>
    <lineage>
        <taxon>Bacteria</taxon>
        <taxon>Pseudomonadati</taxon>
        <taxon>Pseudomonadota</taxon>
        <taxon>Alphaproteobacteria</taxon>
        <taxon>Rhodobacterales</taxon>
        <taxon>Roseobacteraceae</taxon>
        <taxon>Pseudosulfitobacter</taxon>
    </lineage>
</organism>
<protein>
    <submittedName>
        <fullName evidence="1">Type VI secretion system-associated protein TagF</fullName>
    </submittedName>
</protein>
<keyword evidence="2" id="KW-1185">Reference proteome</keyword>
<dbReference type="InterPro" id="IPR038225">
    <property type="entry name" value="TagF_sf"/>
</dbReference>
<dbReference type="EMBL" id="JANKJG010000009">
    <property type="protein sequence ID" value="MCR8827368.1"/>
    <property type="molecule type" value="Genomic_DNA"/>
</dbReference>
<dbReference type="Gene3D" id="3.40.1730.10">
    <property type="entry name" value="pa0076 domain"/>
    <property type="match status" value="1"/>
</dbReference>
<dbReference type="Proteomes" id="UP001165396">
    <property type="component" value="Unassembled WGS sequence"/>
</dbReference>
<proteinExistence type="predicted"/>
<evidence type="ECO:0000313" key="2">
    <source>
        <dbReference type="Proteomes" id="UP001165396"/>
    </source>
</evidence>
<dbReference type="Pfam" id="PF09867">
    <property type="entry name" value="TagF_N"/>
    <property type="match status" value="1"/>
</dbReference>
<comment type="caution">
    <text evidence="1">The sequence shown here is derived from an EMBL/GenBank/DDBJ whole genome shotgun (WGS) entry which is preliminary data.</text>
</comment>
<evidence type="ECO:0000313" key="1">
    <source>
        <dbReference type="EMBL" id="MCR8827368.1"/>
    </source>
</evidence>
<dbReference type="InterPro" id="IPR017748">
    <property type="entry name" value="TagF"/>
</dbReference>
<dbReference type="RefSeq" id="WP_258295139.1">
    <property type="nucleotide sequence ID" value="NZ_JANKJG010000009.1"/>
</dbReference>
<accession>A0ABT1Z2M8</accession>
<gene>
    <name evidence="1" type="primary">tagF</name>
    <name evidence="1" type="ORF">NTA49_12555</name>
</gene>
<reference evidence="1" key="1">
    <citation type="submission" date="2022-07" db="EMBL/GenBank/DDBJ databases">
        <title>Pseudosulfitobacter sp. strain AP-MA-4, whole genome sequence.</title>
        <authorList>
            <person name="Jiang Y."/>
        </authorList>
    </citation>
    <scope>NUCLEOTIDE SEQUENCE</scope>
    <source>
        <strain evidence="1">AP-MA-4</strain>
    </source>
</reference>
<name>A0ABT1Z2M8_9RHOB</name>
<dbReference type="NCBIfam" id="TIGR03373">
    <property type="entry name" value="VI_minor_4"/>
    <property type="match status" value="1"/>
</dbReference>
<sequence>MGQGFGAFGKIPGMGDFLRLDLPASFLAAWDDWLQHSIVAARDTLGQGWDAAYMSAPIWRFTLPAQAAGPAAVSGIMMPSVDRVGRQYPLTLACTHDAAGTALVHFANRTVFEALEDIALAALEDDFNRESLTAALKTVTLIQPAAATLNGPPYVTALPAAQIIAADAIRRRHGDSALWSACLDGDHRLMAVPGLPTGAELTAMFDLSAPFWHAGGQVAVSA</sequence>